<keyword evidence="1" id="KW-1133">Transmembrane helix</keyword>
<reference evidence="3 4" key="1">
    <citation type="submission" date="2023-09" db="EMBL/GenBank/DDBJ databases">
        <authorList>
            <person name="Wang M."/>
        </authorList>
    </citation>
    <scope>NUCLEOTIDE SEQUENCE [LARGE SCALE GENOMIC DNA]</scope>
    <source>
        <strain evidence="3">GT-2023</strain>
        <tissue evidence="3">Liver</tissue>
    </source>
</reference>
<gene>
    <name evidence="3" type="ORF">QQF64_013846</name>
</gene>
<sequence>MAFFSWVFFFFIIKLNYDKKQASASYLTHKRGTFTITPSFTLLHRGAMDRTLAATSQLLMSGRHRSYIQLWTLDTIEAPSKVKCAPSLLYILVYLSVASVSFFLYPSLFPFIADNALY</sequence>
<name>A0ABR3LSE3_9TELE</name>
<comment type="caution">
    <text evidence="3">The sequence shown here is derived from an EMBL/GenBank/DDBJ whole genome shotgun (WGS) entry which is preliminary data.</text>
</comment>
<evidence type="ECO:0000313" key="4">
    <source>
        <dbReference type="Proteomes" id="UP001558613"/>
    </source>
</evidence>
<dbReference type="Proteomes" id="UP001558613">
    <property type="component" value="Unassembled WGS sequence"/>
</dbReference>
<feature type="transmembrane region" description="Helical" evidence="1">
    <location>
        <begin position="88"/>
        <end position="113"/>
    </location>
</feature>
<dbReference type="EMBL" id="JAYMGO010000019">
    <property type="protein sequence ID" value="KAL1255785.1"/>
    <property type="molecule type" value="Genomic_DNA"/>
</dbReference>
<keyword evidence="1" id="KW-0812">Transmembrane</keyword>
<feature type="chain" id="PRO_5045280589" evidence="2">
    <location>
        <begin position="25"/>
        <end position="118"/>
    </location>
</feature>
<protein>
    <submittedName>
        <fullName evidence="3">Uncharacterized protein</fullName>
    </submittedName>
</protein>
<feature type="signal peptide" evidence="2">
    <location>
        <begin position="1"/>
        <end position="24"/>
    </location>
</feature>
<evidence type="ECO:0000256" key="2">
    <source>
        <dbReference type="SAM" id="SignalP"/>
    </source>
</evidence>
<evidence type="ECO:0000256" key="1">
    <source>
        <dbReference type="SAM" id="Phobius"/>
    </source>
</evidence>
<keyword evidence="2" id="KW-0732">Signal</keyword>
<keyword evidence="1" id="KW-0472">Membrane</keyword>
<evidence type="ECO:0000313" key="3">
    <source>
        <dbReference type="EMBL" id="KAL1255785.1"/>
    </source>
</evidence>
<accession>A0ABR3LSE3</accession>
<organism evidence="3 4">
    <name type="scientific">Cirrhinus molitorella</name>
    <name type="common">mud carp</name>
    <dbReference type="NCBI Taxonomy" id="172907"/>
    <lineage>
        <taxon>Eukaryota</taxon>
        <taxon>Metazoa</taxon>
        <taxon>Chordata</taxon>
        <taxon>Craniata</taxon>
        <taxon>Vertebrata</taxon>
        <taxon>Euteleostomi</taxon>
        <taxon>Actinopterygii</taxon>
        <taxon>Neopterygii</taxon>
        <taxon>Teleostei</taxon>
        <taxon>Ostariophysi</taxon>
        <taxon>Cypriniformes</taxon>
        <taxon>Cyprinidae</taxon>
        <taxon>Labeoninae</taxon>
        <taxon>Labeonini</taxon>
        <taxon>Cirrhinus</taxon>
    </lineage>
</organism>
<keyword evidence="4" id="KW-1185">Reference proteome</keyword>
<proteinExistence type="predicted"/>